<evidence type="ECO:0000313" key="2">
    <source>
        <dbReference type="Proteomes" id="UP001345963"/>
    </source>
</evidence>
<dbReference type="Proteomes" id="UP001345963">
    <property type="component" value="Unassembled WGS sequence"/>
</dbReference>
<evidence type="ECO:0000313" key="1">
    <source>
        <dbReference type="EMBL" id="MED6241489.1"/>
    </source>
</evidence>
<proteinExistence type="predicted"/>
<comment type="caution">
    <text evidence="1">The sequence shown here is derived from an EMBL/GenBank/DDBJ whole genome shotgun (WGS) entry which is preliminary data.</text>
</comment>
<reference evidence="1 2" key="1">
    <citation type="submission" date="2021-07" db="EMBL/GenBank/DDBJ databases">
        <authorList>
            <person name="Palmer J.M."/>
        </authorList>
    </citation>
    <scope>NUCLEOTIDE SEQUENCE [LARGE SCALE GENOMIC DNA]</scope>
    <source>
        <strain evidence="1 2">AT_MEX2019</strain>
        <tissue evidence="1">Muscle</tissue>
    </source>
</reference>
<sequence>MASLIGEQLFETSGQGPPPSKDFFQLLITRNEVIWTTWTISLRRECRGAPPKQLKTAHHDFLQDKTLQCKMSLSP</sequence>
<keyword evidence="2" id="KW-1185">Reference proteome</keyword>
<protein>
    <submittedName>
        <fullName evidence="1">Uncharacterized protein</fullName>
    </submittedName>
</protein>
<accession>A0ABU7AU15</accession>
<gene>
    <name evidence="1" type="ORF">ATANTOWER_016297</name>
</gene>
<organism evidence="1 2">
    <name type="scientific">Ataeniobius toweri</name>
    <dbReference type="NCBI Taxonomy" id="208326"/>
    <lineage>
        <taxon>Eukaryota</taxon>
        <taxon>Metazoa</taxon>
        <taxon>Chordata</taxon>
        <taxon>Craniata</taxon>
        <taxon>Vertebrata</taxon>
        <taxon>Euteleostomi</taxon>
        <taxon>Actinopterygii</taxon>
        <taxon>Neopterygii</taxon>
        <taxon>Teleostei</taxon>
        <taxon>Neoteleostei</taxon>
        <taxon>Acanthomorphata</taxon>
        <taxon>Ovalentaria</taxon>
        <taxon>Atherinomorphae</taxon>
        <taxon>Cyprinodontiformes</taxon>
        <taxon>Goodeidae</taxon>
        <taxon>Ataeniobius</taxon>
    </lineage>
</organism>
<name>A0ABU7AU15_9TELE</name>
<dbReference type="EMBL" id="JAHUTI010029841">
    <property type="protein sequence ID" value="MED6241489.1"/>
    <property type="molecule type" value="Genomic_DNA"/>
</dbReference>